<sequence length="487" mass="58115">MKLKRTSIMTVVWAFFQLIISLGIIYYPAKKIVEKTDNYTIHFAVWLFITLQFLTFFRQIVRWMGFKYGIDEKNFYVKKGILKISRRSIPILKIRQYKQITTWKYRILHMTHIVIDTGINSDEGTIDLNMITRAESKYLKNRLKIAGIEDADSKEVDFFRGHFKIQNQNVKRIYKPAVIDIFTSSISSLQVIIFLFALNSFKGDIEYFSFGNKLEYVFVNYLAPLREGKYYFLVIIFIFLLLIFLGFLREYLVFGNFELLTDDENFYSLEGLLNRNINSFKKNRLKTFAINSNLLMQIFHLNQVEVFTSSPSDFEESKHVILPFIRQKDCSKIFRKEFNYQHYQPVKIRLNYVTVLKVVVLFLSLELVLLLTDLSFKNAMSQYLIWIFLIYFLNLIKNLICTNLQYRDGFINTRSGLFFRKEYLSKVSDIERYYLKQGPIQKLLNTQTIIICFRGAPIKRRRIYMVSKKEFRNLETQFRQRTETELS</sequence>
<feature type="transmembrane region" description="Helical" evidence="1">
    <location>
        <begin position="383"/>
        <end position="400"/>
    </location>
</feature>
<feature type="domain" description="YdbS-like PH" evidence="2">
    <location>
        <begin position="404"/>
        <end position="476"/>
    </location>
</feature>
<keyword evidence="1" id="KW-0812">Transmembrane</keyword>
<keyword evidence="1" id="KW-1133">Transmembrane helix</keyword>
<keyword evidence="5" id="KW-1185">Reference proteome</keyword>
<dbReference type="PANTHER" id="PTHR34473">
    <property type="entry name" value="UPF0699 TRANSMEMBRANE PROTEIN YDBS"/>
    <property type="match status" value="1"/>
</dbReference>
<reference evidence="4" key="4">
    <citation type="submission" date="2020-11" db="EMBL/GenBank/DDBJ databases">
        <title>Antibiotic susceptibility profiles of Pediococcus pentosaceus from various origins and their implications for the safety assessment of strains with food-technology applications.</title>
        <authorList>
            <person name="Shani N."/>
            <person name="Oberhaensli S."/>
            <person name="Arias E."/>
        </authorList>
    </citation>
    <scope>NUCLEOTIDE SEQUENCE</scope>
    <source>
        <strain evidence="4">FAM 19164</strain>
    </source>
</reference>
<dbReference type="Proteomes" id="UP000472573">
    <property type="component" value="Unassembled WGS sequence"/>
</dbReference>
<reference evidence="3 5" key="1">
    <citation type="submission" date="2019-10" db="EMBL/GenBank/DDBJ databases">
        <authorList>
            <person name="Irmler S."/>
            <person name="Berthoud H."/>
            <person name="Roetschi A."/>
            <person name="Arias E."/>
            <person name="Shani N."/>
            <person name="Wuethrich D."/>
            <person name="Bruggmann R."/>
        </authorList>
    </citation>
    <scope>NUCLEOTIDE SEQUENCE [LARGE SCALE GENOMIC DNA]</scope>
    <source>
        <strain evidence="3 5">FAM13073</strain>
    </source>
</reference>
<name>A0A6L5A2Q0_PEDPE</name>
<proteinExistence type="predicted"/>
<comment type="caution">
    <text evidence="4">The sequence shown here is derived from an EMBL/GenBank/DDBJ whole genome shotgun (WGS) entry which is preliminary data.</text>
</comment>
<keyword evidence="1" id="KW-0472">Membrane</keyword>
<dbReference type="Proteomes" id="UP000743107">
    <property type="component" value="Unassembled WGS sequence"/>
</dbReference>
<evidence type="ECO:0000313" key="6">
    <source>
        <dbReference type="Proteomes" id="UP000743107"/>
    </source>
</evidence>
<gene>
    <name evidence="3" type="ORF">GBO79_06645</name>
    <name evidence="4" type="ORF">ITQ97_05590</name>
</gene>
<dbReference type="RefSeq" id="WP_159276607.1">
    <property type="nucleotide sequence ID" value="NZ_JADOFV010000003.1"/>
</dbReference>
<dbReference type="Pfam" id="PF03703">
    <property type="entry name" value="bPH_2"/>
    <property type="match status" value="2"/>
</dbReference>
<accession>A0A6L5A2Q0</accession>
<reference evidence="3" key="2">
    <citation type="submission" date="2019-12" db="EMBL/GenBank/DDBJ databases">
        <title>SpeciesPrimer: A bioinformatics pipeline dedicated to the design of qPCR primers for the quantification of bacterial species.</title>
        <authorList>
            <person name="Dreier M."/>
            <person name="Berthoud H."/>
            <person name="Shani N."/>
            <person name="Wechsler D."/>
            <person name="Junier P."/>
        </authorList>
    </citation>
    <scope>NUCLEOTIDE SEQUENCE</scope>
    <source>
        <strain evidence="3">FAM13073</strain>
    </source>
</reference>
<dbReference type="EMBL" id="JADOFV010000003">
    <property type="protein sequence ID" value="MBF7127276.1"/>
    <property type="molecule type" value="Genomic_DNA"/>
</dbReference>
<evidence type="ECO:0000313" key="4">
    <source>
        <dbReference type="EMBL" id="MBF7127276.1"/>
    </source>
</evidence>
<feature type="transmembrane region" description="Helical" evidence="1">
    <location>
        <begin position="7"/>
        <end position="27"/>
    </location>
</feature>
<feature type="transmembrane region" description="Helical" evidence="1">
    <location>
        <begin position="39"/>
        <end position="57"/>
    </location>
</feature>
<reference evidence="5" key="3">
    <citation type="submission" date="2020-03" db="EMBL/GenBank/DDBJ databases">
        <title>SpeciesPrimer: A bioinformatics pipeline dedicated to the design of qPCR primers for the quantification of bacterial species.</title>
        <authorList>
            <person name="Dreier M."/>
            <person name="Berthoud H."/>
            <person name="Shani N."/>
            <person name="Wechsler D."/>
            <person name="Junier P."/>
        </authorList>
    </citation>
    <scope>NUCLEOTIDE SEQUENCE [LARGE SCALE GENOMIC DNA]</scope>
    <source>
        <strain evidence="5">FAM13073</strain>
    </source>
</reference>
<dbReference type="EMBL" id="WENB01000003">
    <property type="protein sequence ID" value="KAF0413628.1"/>
    <property type="molecule type" value="Genomic_DNA"/>
</dbReference>
<evidence type="ECO:0000313" key="3">
    <source>
        <dbReference type="EMBL" id="KAF0413628.1"/>
    </source>
</evidence>
<organism evidence="4 6">
    <name type="scientific">Pediococcus pentosaceus</name>
    <dbReference type="NCBI Taxonomy" id="1255"/>
    <lineage>
        <taxon>Bacteria</taxon>
        <taxon>Bacillati</taxon>
        <taxon>Bacillota</taxon>
        <taxon>Bacilli</taxon>
        <taxon>Lactobacillales</taxon>
        <taxon>Lactobacillaceae</taxon>
        <taxon>Pediococcus</taxon>
    </lineage>
</organism>
<dbReference type="InterPro" id="IPR005182">
    <property type="entry name" value="YdbS-like_PH"/>
</dbReference>
<feature type="transmembrane region" description="Helical" evidence="1">
    <location>
        <begin position="230"/>
        <end position="248"/>
    </location>
</feature>
<dbReference type="AlphaFoldDB" id="A0A6L5A2Q0"/>
<evidence type="ECO:0000256" key="1">
    <source>
        <dbReference type="SAM" id="Phobius"/>
    </source>
</evidence>
<evidence type="ECO:0000259" key="2">
    <source>
        <dbReference type="Pfam" id="PF03703"/>
    </source>
</evidence>
<dbReference type="PANTHER" id="PTHR34473:SF2">
    <property type="entry name" value="UPF0699 TRANSMEMBRANE PROTEIN YDBT"/>
    <property type="match status" value="1"/>
</dbReference>
<feature type="transmembrane region" description="Helical" evidence="1">
    <location>
        <begin position="177"/>
        <end position="198"/>
    </location>
</feature>
<feature type="transmembrane region" description="Helical" evidence="1">
    <location>
        <begin position="350"/>
        <end position="371"/>
    </location>
</feature>
<evidence type="ECO:0000313" key="5">
    <source>
        <dbReference type="Proteomes" id="UP000472573"/>
    </source>
</evidence>
<feature type="domain" description="YdbS-like PH" evidence="2">
    <location>
        <begin position="63"/>
        <end position="141"/>
    </location>
</feature>
<protein>
    <submittedName>
        <fullName evidence="4">PH domain-containing protein</fullName>
    </submittedName>
</protein>